<accession>A0A0N4X6D5</accession>
<protein>
    <submittedName>
        <fullName evidence="4">BTB/POZ domain-containing protein</fullName>
    </submittedName>
</protein>
<dbReference type="EMBL" id="UZAF01021700">
    <property type="protein sequence ID" value="VDO80216.1"/>
    <property type="molecule type" value="Genomic_DNA"/>
</dbReference>
<organism evidence="4">
    <name type="scientific">Haemonchus placei</name>
    <name type="common">Barber's pole worm</name>
    <dbReference type="NCBI Taxonomy" id="6290"/>
    <lineage>
        <taxon>Eukaryota</taxon>
        <taxon>Metazoa</taxon>
        <taxon>Ecdysozoa</taxon>
        <taxon>Nematoda</taxon>
        <taxon>Chromadorea</taxon>
        <taxon>Rhabditida</taxon>
        <taxon>Rhabditina</taxon>
        <taxon>Rhabditomorpha</taxon>
        <taxon>Strongyloidea</taxon>
        <taxon>Trichostrongylidae</taxon>
        <taxon>Haemonchus</taxon>
    </lineage>
</organism>
<reference evidence="4" key="1">
    <citation type="submission" date="2017-02" db="UniProtKB">
        <authorList>
            <consortium name="WormBaseParasite"/>
        </authorList>
    </citation>
    <scope>IDENTIFICATION</scope>
</reference>
<feature type="compositionally biased region" description="Polar residues" evidence="1">
    <location>
        <begin position="1"/>
        <end position="11"/>
    </location>
</feature>
<evidence type="ECO:0000256" key="1">
    <source>
        <dbReference type="SAM" id="MobiDB-lite"/>
    </source>
</evidence>
<reference evidence="2 3" key="2">
    <citation type="submission" date="2018-11" db="EMBL/GenBank/DDBJ databases">
        <authorList>
            <consortium name="Pathogen Informatics"/>
        </authorList>
    </citation>
    <scope>NUCLEOTIDE SEQUENCE [LARGE SCALE GENOMIC DNA]</scope>
    <source>
        <strain evidence="2 3">MHpl1</strain>
    </source>
</reference>
<dbReference type="WBParaSite" id="HPLM_0001992701-mRNA-1">
    <property type="protein sequence ID" value="HPLM_0001992701-mRNA-1"/>
    <property type="gene ID" value="HPLM_0001992701"/>
</dbReference>
<name>A0A0N4X6D5_HAEPC</name>
<evidence type="ECO:0000313" key="3">
    <source>
        <dbReference type="Proteomes" id="UP000268014"/>
    </source>
</evidence>
<sequence length="69" mass="7360">MNSDSSTNSSGPEGEEGRSDEEQLPQGSAEGHLPRTVAKLCIVHKEIIADPKRECEDNRGLSSGSHKGI</sequence>
<dbReference type="Proteomes" id="UP000268014">
    <property type="component" value="Unassembled WGS sequence"/>
</dbReference>
<evidence type="ECO:0000313" key="4">
    <source>
        <dbReference type="WBParaSite" id="HPLM_0001992701-mRNA-1"/>
    </source>
</evidence>
<feature type="region of interest" description="Disordered" evidence="1">
    <location>
        <begin position="1"/>
        <end position="35"/>
    </location>
</feature>
<keyword evidence="3" id="KW-1185">Reference proteome</keyword>
<gene>
    <name evidence="2" type="ORF">HPLM_LOCUS19919</name>
</gene>
<evidence type="ECO:0000313" key="2">
    <source>
        <dbReference type="EMBL" id="VDO80216.1"/>
    </source>
</evidence>
<proteinExistence type="predicted"/>
<dbReference type="AlphaFoldDB" id="A0A0N4X6D5"/>